<dbReference type="PANTHER" id="PTHR44094:SF8">
    <property type="entry name" value="DNAJ HEAT SHOCK N-TERMINAL DOMAIN-CONTAINING PROTEIN-RELATED"/>
    <property type="match status" value="1"/>
</dbReference>
<dbReference type="EMBL" id="CAJVPY010005281">
    <property type="protein sequence ID" value="CAG8639594.1"/>
    <property type="molecule type" value="Genomic_DNA"/>
</dbReference>
<dbReference type="Proteomes" id="UP000789405">
    <property type="component" value="Unassembled WGS sequence"/>
</dbReference>
<dbReference type="Gene3D" id="1.10.287.110">
    <property type="entry name" value="DnaJ domain"/>
    <property type="match status" value="1"/>
</dbReference>
<proteinExistence type="predicted"/>
<dbReference type="InterPro" id="IPR001623">
    <property type="entry name" value="DnaJ_domain"/>
</dbReference>
<accession>A0A9N9DLP3</accession>
<gene>
    <name evidence="2" type="ORF">DERYTH_LOCUS9581</name>
</gene>
<dbReference type="SMART" id="SM00271">
    <property type="entry name" value="DnaJ"/>
    <property type="match status" value="1"/>
</dbReference>
<protein>
    <submittedName>
        <fullName evidence="2">16341_t:CDS:1</fullName>
    </submittedName>
</protein>
<dbReference type="PROSITE" id="PS50076">
    <property type="entry name" value="DNAJ_2"/>
    <property type="match status" value="1"/>
</dbReference>
<dbReference type="CDD" id="cd06257">
    <property type="entry name" value="DnaJ"/>
    <property type="match status" value="1"/>
</dbReference>
<reference evidence="2" key="1">
    <citation type="submission" date="2021-06" db="EMBL/GenBank/DDBJ databases">
        <authorList>
            <person name="Kallberg Y."/>
            <person name="Tangrot J."/>
            <person name="Rosling A."/>
        </authorList>
    </citation>
    <scope>NUCLEOTIDE SEQUENCE</scope>
    <source>
        <strain evidence="2">MA453B</strain>
    </source>
</reference>
<dbReference type="InterPro" id="IPR052423">
    <property type="entry name" value="EMIR"/>
</dbReference>
<dbReference type="PANTHER" id="PTHR44094">
    <property type="entry name" value="DNAJ HEAT SHOCK N-TERMINAL DOMAIN-CONTAINING PROTEIN"/>
    <property type="match status" value="1"/>
</dbReference>
<dbReference type="OrthoDB" id="436519at2759"/>
<evidence type="ECO:0000313" key="3">
    <source>
        <dbReference type="Proteomes" id="UP000789405"/>
    </source>
</evidence>
<feature type="domain" description="J" evidence="1">
    <location>
        <begin position="55"/>
        <end position="118"/>
    </location>
</feature>
<sequence>MDLQEELRKIKSQLESGLIDENEYDQRQKSIVDAWVGKPNSNNTTETTEPSYNTSLYAVLQLESNATDAEIRSKYRKLAKDYHPDKNGGIETPEWNKLIEAYEILSDNNKRALYDRYGIVINESSKFNAYVGGDSWLPYIGNLEIGLWFSSVLESESSPKLKIMNRSDEKKRRYAIRISQIVCHLREKLLQFPKQDDQSLKEFELFIKQEAQKLSMEPNGKMLLSLLGWIYISKSQDYLPTISNIWNKCLDISSDIFGVATGLFFNNTMAKFKNKSSLNHDEINKIVWRLSQSEISSIIREVCDNVLNSNQDERHHLANGLQLLGKIWIEVGAQ</sequence>
<dbReference type="Pfam" id="PF00226">
    <property type="entry name" value="DnaJ"/>
    <property type="match status" value="1"/>
</dbReference>
<dbReference type="AlphaFoldDB" id="A0A9N9DLP3"/>
<dbReference type="SUPFAM" id="SSF46565">
    <property type="entry name" value="Chaperone J-domain"/>
    <property type="match status" value="1"/>
</dbReference>
<evidence type="ECO:0000259" key="1">
    <source>
        <dbReference type="PROSITE" id="PS50076"/>
    </source>
</evidence>
<dbReference type="PRINTS" id="PR00625">
    <property type="entry name" value="JDOMAIN"/>
</dbReference>
<dbReference type="InterPro" id="IPR026894">
    <property type="entry name" value="DnaJ_X"/>
</dbReference>
<dbReference type="Pfam" id="PF14308">
    <property type="entry name" value="DnaJ-X"/>
    <property type="match status" value="2"/>
</dbReference>
<name>A0A9N9DLP3_9GLOM</name>
<keyword evidence="3" id="KW-1185">Reference proteome</keyword>
<dbReference type="InterPro" id="IPR036869">
    <property type="entry name" value="J_dom_sf"/>
</dbReference>
<organism evidence="2 3">
    <name type="scientific">Dentiscutata erythropus</name>
    <dbReference type="NCBI Taxonomy" id="1348616"/>
    <lineage>
        <taxon>Eukaryota</taxon>
        <taxon>Fungi</taxon>
        <taxon>Fungi incertae sedis</taxon>
        <taxon>Mucoromycota</taxon>
        <taxon>Glomeromycotina</taxon>
        <taxon>Glomeromycetes</taxon>
        <taxon>Diversisporales</taxon>
        <taxon>Gigasporaceae</taxon>
        <taxon>Dentiscutata</taxon>
    </lineage>
</organism>
<evidence type="ECO:0000313" key="2">
    <source>
        <dbReference type="EMBL" id="CAG8639594.1"/>
    </source>
</evidence>
<comment type="caution">
    <text evidence="2">The sequence shown here is derived from an EMBL/GenBank/DDBJ whole genome shotgun (WGS) entry which is preliminary data.</text>
</comment>